<dbReference type="SUPFAM" id="SSF55729">
    <property type="entry name" value="Acyl-CoA N-acyltransferases (Nat)"/>
    <property type="match status" value="1"/>
</dbReference>
<dbReference type="PANTHER" id="PTHR10545:SF29">
    <property type="entry name" value="GH14572P-RELATED"/>
    <property type="match status" value="1"/>
</dbReference>
<gene>
    <name evidence="4" type="ORF">PV517_35545</name>
</gene>
<evidence type="ECO:0000313" key="4">
    <source>
        <dbReference type="EMBL" id="MDX2913970.1"/>
    </source>
</evidence>
<reference evidence="4 5" key="1">
    <citation type="journal article" date="2023" name="Microb. Genom.">
        <title>Mesoterricola silvestris gen. nov., sp. nov., Mesoterricola sediminis sp. nov., Geothrix oryzae sp. nov., Geothrix edaphica sp. nov., Geothrix rubra sp. nov., and Geothrix limicola sp. nov., six novel members of Acidobacteriota isolated from soils.</title>
        <authorList>
            <person name="Weisberg A.J."/>
            <person name="Pearce E."/>
            <person name="Kramer C.G."/>
            <person name="Chang J.H."/>
            <person name="Clarke C.R."/>
        </authorList>
    </citation>
    <scope>NUCLEOTIDE SEQUENCE [LARGE SCALE GENOMIC DNA]</scope>
    <source>
        <strain evidence="4 5">NRRL_B-2795</strain>
    </source>
</reference>
<sequence length="156" mass="16989">MSELTVSSAESADVTCIAELVAEIEQYYGGAVEGELSDRAGRLRDMLFGPHPAATVLLARIGGDVVGMASFSLLWPAAGDSHSLYLKELFVRDAHRRHGVASALMAQLHEVAAQLGCSRIEWTADRDNPEALKFYEALGATPRDTKVFYRQTVPPR</sequence>
<name>A0ABU4LDW4_9ACTN</name>
<dbReference type="PANTHER" id="PTHR10545">
    <property type="entry name" value="DIAMINE N-ACETYLTRANSFERASE"/>
    <property type="match status" value="1"/>
</dbReference>
<dbReference type="Pfam" id="PF00583">
    <property type="entry name" value="Acetyltransf_1"/>
    <property type="match status" value="1"/>
</dbReference>
<evidence type="ECO:0000256" key="2">
    <source>
        <dbReference type="ARBA" id="ARBA00023315"/>
    </source>
</evidence>
<dbReference type="InterPro" id="IPR000182">
    <property type="entry name" value="GNAT_dom"/>
</dbReference>
<dbReference type="EMBL" id="JARAVY010000017">
    <property type="protein sequence ID" value="MDX2913970.1"/>
    <property type="molecule type" value="Genomic_DNA"/>
</dbReference>
<dbReference type="InterPro" id="IPR016181">
    <property type="entry name" value="Acyl_CoA_acyltransferase"/>
</dbReference>
<evidence type="ECO:0000313" key="5">
    <source>
        <dbReference type="Proteomes" id="UP001271723"/>
    </source>
</evidence>
<dbReference type="InterPro" id="IPR051016">
    <property type="entry name" value="Diverse_Substrate_AcTransf"/>
</dbReference>
<feature type="domain" description="N-acetyltransferase" evidence="3">
    <location>
        <begin position="4"/>
        <end position="156"/>
    </location>
</feature>
<comment type="caution">
    <text evidence="4">The sequence shown here is derived from an EMBL/GenBank/DDBJ whole genome shotgun (WGS) entry which is preliminary data.</text>
</comment>
<dbReference type="PROSITE" id="PS51186">
    <property type="entry name" value="GNAT"/>
    <property type="match status" value="1"/>
</dbReference>
<accession>A0ABU4LDW4</accession>
<proteinExistence type="predicted"/>
<keyword evidence="1" id="KW-0808">Transferase</keyword>
<keyword evidence="5" id="KW-1185">Reference proteome</keyword>
<protein>
    <submittedName>
        <fullName evidence="4">GNAT family N-acetyltransferase</fullName>
    </submittedName>
</protein>
<dbReference type="CDD" id="cd04301">
    <property type="entry name" value="NAT_SF"/>
    <property type="match status" value="1"/>
</dbReference>
<dbReference type="RefSeq" id="WP_086757364.1">
    <property type="nucleotide sequence ID" value="NZ_JAGJBZ010000005.1"/>
</dbReference>
<keyword evidence="2" id="KW-0012">Acyltransferase</keyword>
<evidence type="ECO:0000259" key="3">
    <source>
        <dbReference type="PROSITE" id="PS51186"/>
    </source>
</evidence>
<evidence type="ECO:0000256" key="1">
    <source>
        <dbReference type="ARBA" id="ARBA00022679"/>
    </source>
</evidence>
<organism evidence="4 5">
    <name type="scientific">Streptomyces griseiscabiei</name>
    <dbReference type="NCBI Taxonomy" id="2993540"/>
    <lineage>
        <taxon>Bacteria</taxon>
        <taxon>Bacillati</taxon>
        <taxon>Actinomycetota</taxon>
        <taxon>Actinomycetes</taxon>
        <taxon>Kitasatosporales</taxon>
        <taxon>Streptomycetaceae</taxon>
        <taxon>Streptomyces</taxon>
    </lineage>
</organism>
<dbReference type="Proteomes" id="UP001271723">
    <property type="component" value="Unassembled WGS sequence"/>
</dbReference>
<dbReference type="Gene3D" id="3.40.630.30">
    <property type="match status" value="1"/>
</dbReference>